<comment type="caution">
    <text evidence="2">The sequence shown here is derived from an EMBL/GenBank/DDBJ whole genome shotgun (WGS) entry which is preliminary data.</text>
</comment>
<evidence type="ECO:0000259" key="1">
    <source>
        <dbReference type="Pfam" id="PF18735"/>
    </source>
</evidence>
<reference evidence="2 3" key="1">
    <citation type="submission" date="2019-09" db="EMBL/GenBank/DDBJ databases">
        <title>NBRP : Genome information of microbial organism related human and environment.</title>
        <authorList>
            <person name="Hattori M."/>
            <person name="Oshima K."/>
            <person name="Inaba H."/>
            <person name="Suda W."/>
            <person name="Sakamoto M."/>
            <person name="Iino T."/>
            <person name="Kitahara M."/>
            <person name="Oshida Y."/>
            <person name="Iida T."/>
            <person name="Kudo T."/>
            <person name="Itoh T."/>
            <person name="Ohkuma M."/>
        </authorList>
    </citation>
    <scope>NUCLEOTIDE SEQUENCE [LARGE SCALE GENOMIC DNA]</scope>
    <source>
        <strain evidence="2 3">Q-1</strain>
    </source>
</reference>
<keyword evidence="3" id="KW-1185">Reference proteome</keyword>
<gene>
    <name evidence="2" type="ORF">JCM17846_26110</name>
</gene>
<protein>
    <recommendedName>
        <fullName evidence="1">RiboL-PSP-HEPN domain-containing protein</fullName>
    </recommendedName>
</protein>
<evidence type="ECO:0000313" key="2">
    <source>
        <dbReference type="EMBL" id="GER04929.1"/>
    </source>
</evidence>
<sequence>MNNYNNRFLIVEDYLKHIDPMMSSIKDEFIQTRYIGFITISAVTAYELAIKDIFYAFADKKHSVLADVTRARFSRLNGKIKIDDLKKEHVKMFGDKYLNRFKKKIDEMENKHLRSYRKSPKSAYNNVITWRNQFAHEGSLPNTTNYNEIKEQYNIGKEVIHCLCQSMVR</sequence>
<dbReference type="AlphaFoldDB" id="A0A5A7NCY1"/>
<name>A0A5A7NCY1_9PROT</name>
<evidence type="ECO:0000313" key="3">
    <source>
        <dbReference type="Proteomes" id="UP000324996"/>
    </source>
</evidence>
<organism evidence="2 3">
    <name type="scientific">Iodidimonas nitroreducens</name>
    <dbReference type="NCBI Taxonomy" id="1236968"/>
    <lineage>
        <taxon>Bacteria</taxon>
        <taxon>Pseudomonadati</taxon>
        <taxon>Pseudomonadota</taxon>
        <taxon>Alphaproteobacteria</taxon>
        <taxon>Iodidimonadales</taxon>
        <taxon>Iodidimonadaceae</taxon>
        <taxon>Iodidimonas</taxon>
    </lineage>
</organism>
<accession>A0A5A7NCY1</accession>
<feature type="domain" description="RiboL-PSP-HEPN" evidence="1">
    <location>
        <begin position="5"/>
        <end position="166"/>
    </location>
</feature>
<dbReference type="Pfam" id="PF18735">
    <property type="entry name" value="HEPN_RiboL-PSP"/>
    <property type="match status" value="1"/>
</dbReference>
<dbReference type="EMBL" id="BKCN01000015">
    <property type="protein sequence ID" value="GER04929.1"/>
    <property type="molecule type" value="Genomic_DNA"/>
</dbReference>
<dbReference type="Proteomes" id="UP000324996">
    <property type="component" value="Unassembled WGS sequence"/>
</dbReference>
<dbReference type="RefSeq" id="WP_042084038.1">
    <property type="nucleotide sequence ID" value="NZ_BKCN01000015.1"/>
</dbReference>
<dbReference type="InterPro" id="IPR041519">
    <property type="entry name" value="HEPN_RiboL-PSP"/>
</dbReference>
<proteinExistence type="predicted"/>